<dbReference type="GO" id="GO:0005694">
    <property type="term" value="C:chromosome"/>
    <property type="evidence" value="ECO:0007669"/>
    <property type="project" value="UniProtKB-SubCell"/>
</dbReference>
<evidence type="ECO:0000256" key="2">
    <source>
        <dbReference type="ARBA" id="ARBA00004286"/>
    </source>
</evidence>
<dbReference type="InterPro" id="IPR050342">
    <property type="entry name" value="HMGB"/>
</dbReference>
<dbReference type="CTD" id="117294"/>
<dbReference type="AlphaFoldDB" id="A0A9C6U821"/>
<accession>A0A9C6U821</accession>
<evidence type="ECO:0000256" key="9">
    <source>
        <dbReference type="SAM" id="Coils"/>
    </source>
</evidence>
<dbReference type="Gene3D" id="1.10.30.10">
    <property type="entry name" value="High mobility group box domain"/>
    <property type="match status" value="2"/>
</dbReference>
<dbReference type="PROSITE" id="PS00353">
    <property type="entry name" value="HMG_BOX_1"/>
    <property type="match status" value="1"/>
</dbReference>
<gene>
    <name evidence="13" type="primary">LOC113206251</name>
</gene>
<feature type="compositionally biased region" description="Basic and acidic residues" evidence="10">
    <location>
        <begin position="317"/>
        <end position="334"/>
    </location>
</feature>
<evidence type="ECO:0000256" key="1">
    <source>
        <dbReference type="ARBA" id="ARBA00004123"/>
    </source>
</evidence>
<evidence type="ECO:0000256" key="7">
    <source>
        <dbReference type="ARBA" id="ARBA00023242"/>
    </source>
</evidence>
<feature type="domain" description="HMG box" evidence="11">
    <location>
        <begin position="178"/>
        <end position="248"/>
    </location>
</feature>
<dbReference type="CDD" id="cd01390">
    <property type="entry name" value="HMG-box_NHP6-like"/>
    <property type="match status" value="1"/>
</dbReference>
<reference evidence="13" key="1">
    <citation type="submission" date="2025-08" db="UniProtKB">
        <authorList>
            <consortium name="RefSeq"/>
        </authorList>
    </citation>
    <scope>IDENTIFICATION</scope>
    <source>
        <tissue evidence="13">Whole organism</tissue>
    </source>
</reference>
<dbReference type="SMART" id="SM00398">
    <property type="entry name" value="HMG"/>
    <property type="match status" value="2"/>
</dbReference>
<evidence type="ECO:0000259" key="11">
    <source>
        <dbReference type="PROSITE" id="PS50118"/>
    </source>
</evidence>
<comment type="subcellular location">
    <subcellularLocation>
        <location evidence="2">Chromosome</location>
    </subcellularLocation>
    <subcellularLocation>
        <location evidence="1">Nucleus</location>
    </subcellularLocation>
</comment>
<keyword evidence="7 8" id="KW-0539">Nucleus</keyword>
<feature type="region of interest" description="Disordered" evidence="10">
    <location>
        <begin position="1"/>
        <end position="28"/>
    </location>
</feature>
<feature type="region of interest" description="Disordered" evidence="10">
    <location>
        <begin position="317"/>
        <end position="370"/>
    </location>
</feature>
<evidence type="ECO:0000256" key="5">
    <source>
        <dbReference type="ARBA" id="ARBA00022737"/>
    </source>
</evidence>
<feature type="domain" description="HMG box" evidence="11">
    <location>
        <begin position="268"/>
        <end position="336"/>
    </location>
</feature>
<dbReference type="PANTHER" id="PTHR48112">
    <property type="entry name" value="HIGH MOBILITY GROUP PROTEIN DSP1"/>
    <property type="match status" value="1"/>
</dbReference>
<keyword evidence="4" id="KW-0158">Chromosome</keyword>
<dbReference type="Pfam" id="PF09011">
    <property type="entry name" value="HMG_box_2"/>
    <property type="match status" value="1"/>
</dbReference>
<evidence type="ECO:0000256" key="6">
    <source>
        <dbReference type="ARBA" id="ARBA00023125"/>
    </source>
</evidence>
<dbReference type="FunFam" id="1.10.30.10:FF:000016">
    <property type="entry name" value="FACT complex subunit SSRP1"/>
    <property type="match status" value="1"/>
</dbReference>
<comment type="similarity">
    <text evidence="3">Belongs to the HMGB family.</text>
</comment>
<dbReference type="InterPro" id="IPR017967">
    <property type="entry name" value="HMG_boxA_CS"/>
</dbReference>
<dbReference type="GeneID" id="113206251"/>
<dbReference type="PANTHER" id="PTHR48112:SF32">
    <property type="entry name" value="HIGH MOBILITY GROUP PROTEIN B3"/>
    <property type="match status" value="1"/>
</dbReference>
<proteinExistence type="inferred from homology"/>
<feature type="region of interest" description="Disordered" evidence="10">
    <location>
        <begin position="248"/>
        <end position="267"/>
    </location>
</feature>
<keyword evidence="12" id="KW-1185">Reference proteome</keyword>
<feature type="DNA-binding region" description="HMG box" evidence="8">
    <location>
        <begin position="178"/>
        <end position="248"/>
    </location>
</feature>
<organism evidence="12 13">
    <name type="scientific">Frankliniella occidentalis</name>
    <name type="common">Western flower thrips</name>
    <name type="synonym">Euthrips occidentalis</name>
    <dbReference type="NCBI Taxonomy" id="133901"/>
    <lineage>
        <taxon>Eukaryota</taxon>
        <taxon>Metazoa</taxon>
        <taxon>Ecdysozoa</taxon>
        <taxon>Arthropoda</taxon>
        <taxon>Hexapoda</taxon>
        <taxon>Insecta</taxon>
        <taxon>Pterygota</taxon>
        <taxon>Neoptera</taxon>
        <taxon>Paraneoptera</taxon>
        <taxon>Thysanoptera</taxon>
        <taxon>Terebrantia</taxon>
        <taxon>Thripoidea</taxon>
        <taxon>Thripidae</taxon>
        <taxon>Frankliniella</taxon>
    </lineage>
</organism>
<feature type="compositionally biased region" description="Acidic residues" evidence="10">
    <location>
        <begin position="355"/>
        <end position="370"/>
    </location>
</feature>
<protein>
    <submittedName>
        <fullName evidence="13">High mobility group-T protein isoform X1</fullName>
    </submittedName>
</protein>
<name>A0A9C6U821_FRAOC</name>
<evidence type="ECO:0000256" key="3">
    <source>
        <dbReference type="ARBA" id="ARBA00008774"/>
    </source>
</evidence>
<dbReference type="InterPro" id="IPR009071">
    <property type="entry name" value="HMG_box_dom"/>
</dbReference>
<dbReference type="RefSeq" id="XP_052124962.1">
    <property type="nucleotide sequence ID" value="XM_052269002.1"/>
</dbReference>
<evidence type="ECO:0000256" key="10">
    <source>
        <dbReference type="SAM" id="MobiDB-lite"/>
    </source>
</evidence>
<dbReference type="GO" id="GO:0003677">
    <property type="term" value="F:DNA binding"/>
    <property type="evidence" value="ECO:0007669"/>
    <property type="project" value="UniProtKB-UniRule"/>
</dbReference>
<evidence type="ECO:0000313" key="13">
    <source>
        <dbReference type="RefSeq" id="XP_052124962.1"/>
    </source>
</evidence>
<dbReference type="FunFam" id="1.10.30.10:FF:000013">
    <property type="entry name" value="High mobility group protein B3"/>
    <property type="match status" value="1"/>
</dbReference>
<dbReference type="Proteomes" id="UP000504606">
    <property type="component" value="Unplaced"/>
</dbReference>
<feature type="coiled-coil region" evidence="9">
    <location>
        <begin position="40"/>
        <end position="74"/>
    </location>
</feature>
<dbReference type="KEGG" id="foc:113206251"/>
<feature type="DNA-binding region" description="HMG box" evidence="8">
    <location>
        <begin position="268"/>
        <end position="336"/>
    </location>
</feature>
<dbReference type="OrthoDB" id="1919336at2759"/>
<dbReference type="InterPro" id="IPR036910">
    <property type="entry name" value="HMG_box_dom_sf"/>
</dbReference>
<keyword evidence="9" id="KW-0175">Coiled coil</keyword>
<dbReference type="PRINTS" id="PR00886">
    <property type="entry name" value="HIGHMOBLTY12"/>
</dbReference>
<dbReference type="CDD" id="cd21978">
    <property type="entry name" value="HMG-box_HMGB_rpt1"/>
    <property type="match status" value="1"/>
</dbReference>
<evidence type="ECO:0000256" key="8">
    <source>
        <dbReference type="PROSITE-ProRule" id="PRU00267"/>
    </source>
</evidence>
<keyword evidence="6 8" id="KW-0238">DNA-binding</keyword>
<dbReference type="PROSITE" id="PS50118">
    <property type="entry name" value="HMG_BOX_2"/>
    <property type="match status" value="2"/>
</dbReference>
<dbReference type="GO" id="GO:0005634">
    <property type="term" value="C:nucleus"/>
    <property type="evidence" value="ECO:0007669"/>
    <property type="project" value="UniProtKB-SubCell"/>
</dbReference>
<dbReference type="Pfam" id="PF00505">
    <property type="entry name" value="HMG_box"/>
    <property type="match status" value="1"/>
</dbReference>
<evidence type="ECO:0000313" key="12">
    <source>
        <dbReference type="Proteomes" id="UP000504606"/>
    </source>
</evidence>
<sequence length="370" mass="42605">MSDHRGAWGAHGPGPGRDDAVWWSDQQQQQQAAGLASLQHQLAQQHQQQLAQQLQQQQQQQQELAAHLQHQQQQQLFNYKMASSFPNAAAVSSSSYDLSTVNSIHTSIAGQLSQQSQQIQQAQQQVQQGQVVQQQQQNNQWWYPGGMQNPQAPQGVNMNMNAQQIMNRGKMPRKDAKPRGRMTAYAFFVQTCREEHKKQHPDENVVFAEFSKKCAERWKTMLDKEKKRFHEMAEKDKKRYDTEMQDYVPPVGEKRGKKRKQIKDPNAPKRSLSAFFWFCNDERGKVKAANPEMTVGEIAKELGRRWSDITPELKNKYEQMAEKDKARYERDMTAYKKKPKGGMPMPNLGQPKAESDDDEDDDDDGDDDDE</sequence>
<dbReference type="SUPFAM" id="SSF47095">
    <property type="entry name" value="HMG-box"/>
    <property type="match status" value="2"/>
</dbReference>
<evidence type="ECO:0000256" key="4">
    <source>
        <dbReference type="ARBA" id="ARBA00022454"/>
    </source>
</evidence>
<keyword evidence="5" id="KW-0677">Repeat</keyword>